<dbReference type="AlphaFoldDB" id="A0A401S8I4"/>
<name>A0A401S8I4_CHIPU</name>
<feature type="compositionally biased region" description="Basic and acidic residues" evidence="1">
    <location>
        <begin position="24"/>
        <end position="33"/>
    </location>
</feature>
<evidence type="ECO:0000313" key="2">
    <source>
        <dbReference type="EMBL" id="GCC26709.1"/>
    </source>
</evidence>
<sequence length="148" mass="15532">MGSAPLRRLLTSAMFVRPPGERAGQLRDPDAGRARAFPLAEPAAAEQTKSVSPTPALPLSQPQNINQQPLPPTSAKTHPLPPKKNKQNTRTKPRNFVSEKLNLSAPSPFPSNQPGDAEMTRPALSGLAALGCGAGPIVIIECCLSPGT</sequence>
<organism evidence="2 3">
    <name type="scientific">Chiloscyllium punctatum</name>
    <name type="common">Brownbanded bambooshark</name>
    <name type="synonym">Hemiscyllium punctatum</name>
    <dbReference type="NCBI Taxonomy" id="137246"/>
    <lineage>
        <taxon>Eukaryota</taxon>
        <taxon>Metazoa</taxon>
        <taxon>Chordata</taxon>
        <taxon>Craniata</taxon>
        <taxon>Vertebrata</taxon>
        <taxon>Chondrichthyes</taxon>
        <taxon>Elasmobranchii</taxon>
        <taxon>Galeomorphii</taxon>
        <taxon>Galeoidea</taxon>
        <taxon>Orectolobiformes</taxon>
        <taxon>Hemiscylliidae</taxon>
        <taxon>Chiloscyllium</taxon>
    </lineage>
</organism>
<reference evidence="2 3" key="1">
    <citation type="journal article" date="2018" name="Nat. Ecol. Evol.">
        <title>Shark genomes provide insights into elasmobranch evolution and the origin of vertebrates.</title>
        <authorList>
            <person name="Hara Y"/>
            <person name="Yamaguchi K"/>
            <person name="Onimaru K"/>
            <person name="Kadota M"/>
            <person name="Koyanagi M"/>
            <person name="Keeley SD"/>
            <person name="Tatsumi K"/>
            <person name="Tanaka K"/>
            <person name="Motone F"/>
            <person name="Kageyama Y"/>
            <person name="Nozu R"/>
            <person name="Adachi N"/>
            <person name="Nishimura O"/>
            <person name="Nakagawa R"/>
            <person name="Tanegashima C"/>
            <person name="Kiyatake I"/>
            <person name="Matsumoto R"/>
            <person name="Murakumo K"/>
            <person name="Nishida K"/>
            <person name="Terakita A"/>
            <person name="Kuratani S"/>
            <person name="Sato K"/>
            <person name="Hyodo S Kuraku.S."/>
        </authorList>
    </citation>
    <scope>NUCLEOTIDE SEQUENCE [LARGE SCALE GENOMIC DNA]</scope>
</reference>
<accession>A0A401S8I4</accession>
<feature type="compositionally biased region" description="Basic residues" evidence="1">
    <location>
        <begin position="81"/>
        <end position="93"/>
    </location>
</feature>
<dbReference type="EMBL" id="BEZZ01000135">
    <property type="protein sequence ID" value="GCC26709.1"/>
    <property type="molecule type" value="Genomic_DNA"/>
</dbReference>
<feature type="compositionally biased region" description="Low complexity" evidence="1">
    <location>
        <begin position="57"/>
        <end position="68"/>
    </location>
</feature>
<protein>
    <submittedName>
        <fullName evidence="2">Uncharacterized protein</fullName>
    </submittedName>
</protein>
<proteinExistence type="predicted"/>
<evidence type="ECO:0000313" key="3">
    <source>
        <dbReference type="Proteomes" id="UP000287033"/>
    </source>
</evidence>
<keyword evidence="3" id="KW-1185">Reference proteome</keyword>
<dbReference type="Proteomes" id="UP000287033">
    <property type="component" value="Unassembled WGS sequence"/>
</dbReference>
<feature type="region of interest" description="Disordered" evidence="1">
    <location>
        <begin position="17"/>
        <end position="118"/>
    </location>
</feature>
<gene>
    <name evidence="2" type="ORF">chiPu_0005127</name>
</gene>
<comment type="caution">
    <text evidence="2">The sequence shown here is derived from an EMBL/GenBank/DDBJ whole genome shotgun (WGS) entry which is preliminary data.</text>
</comment>
<feature type="compositionally biased region" description="Low complexity" evidence="1">
    <location>
        <begin position="34"/>
        <end position="46"/>
    </location>
</feature>
<evidence type="ECO:0000256" key="1">
    <source>
        <dbReference type="SAM" id="MobiDB-lite"/>
    </source>
</evidence>